<gene>
    <name evidence="1" type="ORF">HPB50_002587</name>
</gene>
<organism evidence="1 2">
    <name type="scientific">Hyalomma asiaticum</name>
    <name type="common">Tick</name>
    <dbReference type="NCBI Taxonomy" id="266040"/>
    <lineage>
        <taxon>Eukaryota</taxon>
        <taxon>Metazoa</taxon>
        <taxon>Ecdysozoa</taxon>
        <taxon>Arthropoda</taxon>
        <taxon>Chelicerata</taxon>
        <taxon>Arachnida</taxon>
        <taxon>Acari</taxon>
        <taxon>Parasitiformes</taxon>
        <taxon>Ixodida</taxon>
        <taxon>Ixodoidea</taxon>
        <taxon>Ixodidae</taxon>
        <taxon>Hyalomminae</taxon>
        <taxon>Hyalomma</taxon>
    </lineage>
</organism>
<name>A0ACB7SBF1_HYAAI</name>
<dbReference type="Proteomes" id="UP000821845">
    <property type="component" value="Chromosome 4"/>
</dbReference>
<accession>A0ACB7SBF1</accession>
<evidence type="ECO:0000313" key="1">
    <source>
        <dbReference type="EMBL" id="KAH6932035.1"/>
    </source>
</evidence>
<protein>
    <submittedName>
        <fullName evidence="1">Uncharacterized protein</fullName>
    </submittedName>
</protein>
<dbReference type="EMBL" id="CM023484">
    <property type="protein sequence ID" value="KAH6932035.1"/>
    <property type="molecule type" value="Genomic_DNA"/>
</dbReference>
<proteinExistence type="predicted"/>
<evidence type="ECO:0000313" key="2">
    <source>
        <dbReference type="Proteomes" id="UP000821845"/>
    </source>
</evidence>
<comment type="caution">
    <text evidence="1">The sequence shown here is derived from an EMBL/GenBank/DDBJ whole genome shotgun (WGS) entry which is preliminary data.</text>
</comment>
<keyword evidence="2" id="KW-1185">Reference proteome</keyword>
<sequence>MVHVQAKPVNLKQSTWSEANIERKGAPSLHQDIIDLSDDDFVPPTPCEKAVKPGPTKCTAVGRLSIGSPLKHIGTESVVRKVLPNPLRLRSSPVKQWPKGARTVTGTLLPTKRKHEDEVDSCTSVDVKCPSFARDSKNATCASVPHPLQVIATKENIPEKTATVQPLWKDGSENVTVEETCADDDNLACAKDIAVDEWGLDDDFDLGHQSLDIDVNAVPVYRSIKAVVKDVSYATPGCVCLTVQQSGLQEELQCVLKGSWQNEKVCLGDVIYIHAKFVKNTATVDSESGFIVMHPDMLVNSTSIVASLFCTRKSVLASKFRDIDGSSLTMLVGSIAHELFQKAVTTNASRDKMLEMLNRVLQRNDFLNEMYSLNTSEAEVKELLLKLLPNISRWMEDYMSTKFRANSKQGLLVTEVRDIEDNYWCPRLGIKGKVDATLEVKVHDRQRVVPLELKTGRHSFSSEHKGQVILYAMMMAERQALDVDEGLLLYIRDSVDMQRVPSRHAERRDLLQRRNELASYLSDATGALPTPLDSQRFCPKCPYATTCSIYRRTFSSTLRNSTTQGTVPQLEKPLEPQFVADSVKHLSAEHTSYFLDWCALLDMEMKHAKLDLQDCFWVEDAVKRERKGLCFSNMELSRNLEVPSVSEQAIFRHTFHRKEHLGKHSTDDSLSLGSLTKCFGIHVGDRIAVSEQESLTCVAVATGTVTAVAEDEVVLDLDKNMHSCQEWQTKTFRIDKVFSSASFTISYSNLARLMSAEPESDRLRSLVIDRSMPLYRKTLPKETAVACHAVLKPLNNFQRRAILKFLMSDDYVLFKGMPGTGKTTTIAALVQTLVLLKKRVLLTSYTHSGVDSVLLKLKARGVTFVRLGATGKIHPDIKEFSSSNLTSAITTTQGLQEFYESQLVVACTCLGSGQGLLKRLQFDACIVDEASQALQPACLGPLFLARSFVLVGDTQQLPPVVQSEEARNKGMDVSLFARLERPENTVVLPVQYRMNREITALCNKLTYAGQLECGSDDVANASLSLPNLSSTLSHVLPPDCWILKAISEELGNAVVFLCTDALPQSREEDSSESRGTSSKIEATIIVQLIRVLLKGGLPPEEVGAIAPFRNQVQLLKQAVSSIAQVDISTVDQFQGKEKSVVLLSCVKKYTGDSKDTEILNDQRRLTVAVSRARHKLIIVGSSSTLKKYKPFEKLLGFLQETQFVRLQSGDETCYEESVLEN</sequence>
<reference evidence="1" key="1">
    <citation type="submission" date="2020-05" db="EMBL/GenBank/DDBJ databases">
        <title>Large-scale comparative analyses of tick genomes elucidate their genetic diversity and vector capacities.</title>
        <authorList>
            <person name="Jia N."/>
            <person name="Wang J."/>
            <person name="Shi W."/>
            <person name="Du L."/>
            <person name="Sun Y."/>
            <person name="Zhan W."/>
            <person name="Jiang J."/>
            <person name="Wang Q."/>
            <person name="Zhang B."/>
            <person name="Ji P."/>
            <person name="Sakyi L.B."/>
            <person name="Cui X."/>
            <person name="Yuan T."/>
            <person name="Jiang B."/>
            <person name="Yang W."/>
            <person name="Lam T.T.-Y."/>
            <person name="Chang Q."/>
            <person name="Ding S."/>
            <person name="Wang X."/>
            <person name="Zhu J."/>
            <person name="Ruan X."/>
            <person name="Zhao L."/>
            <person name="Wei J."/>
            <person name="Que T."/>
            <person name="Du C."/>
            <person name="Cheng J."/>
            <person name="Dai P."/>
            <person name="Han X."/>
            <person name="Huang E."/>
            <person name="Gao Y."/>
            <person name="Liu J."/>
            <person name="Shao H."/>
            <person name="Ye R."/>
            <person name="Li L."/>
            <person name="Wei W."/>
            <person name="Wang X."/>
            <person name="Wang C."/>
            <person name="Yang T."/>
            <person name="Huo Q."/>
            <person name="Li W."/>
            <person name="Guo W."/>
            <person name="Chen H."/>
            <person name="Zhou L."/>
            <person name="Ni X."/>
            <person name="Tian J."/>
            <person name="Zhou Y."/>
            <person name="Sheng Y."/>
            <person name="Liu T."/>
            <person name="Pan Y."/>
            <person name="Xia L."/>
            <person name="Li J."/>
            <person name="Zhao F."/>
            <person name="Cao W."/>
        </authorList>
    </citation>
    <scope>NUCLEOTIDE SEQUENCE</scope>
    <source>
        <strain evidence="1">Hyas-2018</strain>
    </source>
</reference>